<evidence type="ECO:0000256" key="5">
    <source>
        <dbReference type="ARBA" id="ARBA00022454"/>
    </source>
</evidence>
<evidence type="ECO:0000256" key="1">
    <source>
        <dbReference type="ARBA" id="ARBA00004173"/>
    </source>
</evidence>
<dbReference type="GO" id="GO:0007004">
    <property type="term" value="P:telomere maintenance via telomerase"/>
    <property type="evidence" value="ECO:0007669"/>
    <property type="project" value="TreeGrafter"/>
</dbReference>
<sequence length="1175" mass="132886">MSRTKKRKRSGHDASPVKKLKDSDSSTPVRRDLLENSYTRVSSLRAYVLSQLPKTSRIRRKKITGLGNQHNTSEATSQLAEFLDTTLVCTNSLVDELDDSISEQWQFFSQKADDSNVTISGGVAASVHIQSEIVDFVIWRLFSQSKPGNFWPKHLLCDGFRRGPGDNGSQATNLPGIHSVHPNSQVKALRDHPWPSLLALMGQSGAKIMVHLLLNCCLFLALNTGENNYYQICGMLSQYFRVIGERVMKMNRSSPLRLGAVKGKSHWCSKDLVRAEETQQHISDEKQNFLRKAGPYSRRFDTARIQAHPGNADVLNRCRYTANTSALGPMSTTTESHAIDRPANQASTWKVMMYIFPRQFGLHNAFTSITDTSKTAQPLHDYTLREEEIASVANSRPIKVPKRLRGATQSLVERLQILHGRCSYLELLEHYCPCPSYSNDQVRGQGQAVRGPENPGPSQKGQRRNSNVSNISTAQQPPVASDCNSIVELACPISNVSAFCQAVLAQIIPNGFWGIGEVAAQNKALLLKKINHFIKLRRFETMSLAEVTEGFKIAAIPWLQIPGQHGRKSSLTNTRKQHEIFNELLFYIFDSLLIPLIRTNFYVTESNTHRQQIFFFRHSVWRSITEPALLSLKNSMLEELETGVALEKLSRRKLGYSQIRLLPKGNKLRTIMNLRRRTFDYNKGKSLGLSINSIMRPVHSMLKLEKATNPSRLGSAMFSVGDIYRKLKDFKMAVEPTQKRLYFAKLDVNAAFDTIPQAEVVKLMSQVPSKATYAIAKHAEVMPRERILSASSITAKVTQPIRRWHANALDNPSTAFLQRLETQLALGKRNTIFIENVAHHTHAKESLLQCLAEHIQENLVKVGKKFYRQRKGIPQGSVVSSFLCNYFYAQLEAEHLSFLDAPDTLLLRLIDDFLLITLDRSKASRFVEVMHGGIKEYGVEINLSKTLTNFNMTVDGTKIPRVAKGAGFPYCGTLIDCETLEITKDYRRSKGVDISMALTVEFGRLPGQNFQRKTLNAFKIHSHSMFFDTTHNSVRKVLESLRGVFSETARKMWAYIRCLPRPKQPSSNLIISTCPDNYFVYRPDFLLIVFISAETIAKVVEVAVLLLTAKSRRLRFQNYAFDIRKAQVIGLAYTAFIDVLELKQSQYRPVLAWLKAETVRLDVERLLGRKAQELM</sequence>
<keyword evidence="20" id="KW-1185">Reference proteome</keyword>
<dbReference type="Gene3D" id="3.30.70.2630">
    <property type="match status" value="1"/>
</dbReference>
<keyword evidence="17" id="KW-0812">Transmembrane</keyword>
<dbReference type="InterPro" id="IPR000477">
    <property type="entry name" value="RT_dom"/>
</dbReference>
<keyword evidence="17" id="KW-0472">Membrane</keyword>
<dbReference type="PRINTS" id="PR01365">
    <property type="entry name" value="TELOMERASERT"/>
</dbReference>
<name>A0A084QQP0_STAC4</name>
<evidence type="ECO:0000256" key="6">
    <source>
        <dbReference type="ARBA" id="ARBA00022679"/>
    </source>
</evidence>
<evidence type="ECO:0000256" key="12">
    <source>
        <dbReference type="ARBA" id="ARBA00023128"/>
    </source>
</evidence>
<dbReference type="GO" id="GO:0000333">
    <property type="term" value="C:telomerase catalytic core complex"/>
    <property type="evidence" value="ECO:0007669"/>
    <property type="project" value="TreeGrafter"/>
</dbReference>
<accession>A0A084QQP0</accession>
<dbReference type="SUPFAM" id="SSF56672">
    <property type="entry name" value="DNA/RNA polymerases"/>
    <property type="match status" value="1"/>
</dbReference>
<keyword evidence="11 15" id="KW-0695">RNA-directed DNA polymerase</keyword>
<comment type="subcellular location">
    <subcellularLocation>
        <location evidence="1">Mitochondrion</location>
    </subcellularLocation>
    <subcellularLocation>
        <location evidence="15">Nucleus</location>
    </subcellularLocation>
    <subcellularLocation>
        <location evidence="15">Chromosome</location>
        <location evidence="15">Telomere</location>
    </subcellularLocation>
</comment>
<dbReference type="Proteomes" id="UP000028524">
    <property type="component" value="Unassembled WGS sequence"/>
</dbReference>
<keyword evidence="10 15" id="KW-0779">Telomere</keyword>
<comment type="catalytic activity">
    <reaction evidence="14 15">
        <text>DNA(n) + a 2'-deoxyribonucleoside 5'-triphosphate = DNA(n+1) + diphosphate</text>
        <dbReference type="Rhea" id="RHEA:22508"/>
        <dbReference type="Rhea" id="RHEA-COMP:17339"/>
        <dbReference type="Rhea" id="RHEA-COMP:17340"/>
        <dbReference type="ChEBI" id="CHEBI:33019"/>
        <dbReference type="ChEBI" id="CHEBI:61560"/>
        <dbReference type="ChEBI" id="CHEBI:173112"/>
        <dbReference type="EC" id="2.7.7.49"/>
    </reaction>
</comment>
<dbReference type="GO" id="GO:0070034">
    <property type="term" value="F:telomerase RNA binding"/>
    <property type="evidence" value="ECO:0007669"/>
    <property type="project" value="TreeGrafter"/>
</dbReference>
<dbReference type="InParanoid" id="A0A084QQP0"/>
<dbReference type="EC" id="2.7.7.49" evidence="3 15"/>
<protein>
    <recommendedName>
        <fullName evidence="4 15">Telomerase reverse transcriptase</fullName>
        <ecNumber evidence="3 15">2.7.7.49</ecNumber>
    </recommendedName>
    <alternativeName>
        <fullName evidence="15">Telomerase catalytic subunit</fullName>
    </alternativeName>
</protein>
<evidence type="ECO:0000313" key="20">
    <source>
        <dbReference type="Proteomes" id="UP000028524"/>
    </source>
</evidence>
<evidence type="ECO:0000256" key="15">
    <source>
        <dbReference type="RuleBase" id="RU365061"/>
    </source>
</evidence>
<dbReference type="PANTHER" id="PTHR12066">
    <property type="entry name" value="TELOMERASE REVERSE TRANSCRIPTASE"/>
    <property type="match status" value="1"/>
</dbReference>
<keyword evidence="5 15" id="KW-0158">Chromosome</keyword>
<feature type="compositionally biased region" description="Basic and acidic residues" evidence="16">
    <location>
        <begin position="11"/>
        <end position="31"/>
    </location>
</feature>
<dbReference type="GO" id="GO:0046872">
    <property type="term" value="F:metal ion binding"/>
    <property type="evidence" value="ECO:0007669"/>
    <property type="project" value="UniProtKB-KW"/>
</dbReference>
<dbReference type="HOGENOM" id="CLU_001996_0_1_1"/>
<gene>
    <name evidence="19" type="ORF">S40285_01921</name>
</gene>
<dbReference type="OrthoDB" id="289721at2759"/>
<dbReference type="InterPro" id="IPR043502">
    <property type="entry name" value="DNA/RNA_pol_sf"/>
</dbReference>
<dbReference type="InterPro" id="IPR021891">
    <property type="entry name" value="Telomerase_RBD"/>
</dbReference>
<evidence type="ECO:0000256" key="8">
    <source>
        <dbReference type="ARBA" id="ARBA00022723"/>
    </source>
</evidence>
<keyword evidence="6 15" id="KW-0808">Transferase</keyword>
<evidence type="ECO:0000256" key="4">
    <source>
        <dbReference type="ARBA" id="ARBA00016182"/>
    </source>
</evidence>
<dbReference type="PROSITE" id="PS50878">
    <property type="entry name" value="RT_POL"/>
    <property type="match status" value="1"/>
</dbReference>
<evidence type="ECO:0000256" key="7">
    <source>
        <dbReference type="ARBA" id="ARBA00022695"/>
    </source>
</evidence>
<keyword evidence="13 15" id="KW-0539">Nucleus</keyword>
<dbReference type="OMA" id="FDTIPQE"/>
<feature type="domain" description="Reverse transcriptase" evidence="18">
    <location>
        <begin position="643"/>
        <end position="975"/>
    </location>
</feature>
<keyword evidence="9 15" id="KW-0460">Magnesium</keyword>
<organism evidence="19 20">
    <name type="scientific">Stachybotrys chlorohalonatus (strain IBT 40285)</name>
    <dbReference type="NCBI Taxonomy" id="1283841"/>
    <lineage>
        <taxon>Eukaryota</taxon>
        <taxon>Fungi</taxon>
        <taxon>Dikarya</taxon>
        <taxon>Ascomycota</taxon>
        <taxon>Pezizomycotina</taxon>
        <taxon>Sordariomycetes</taxon>
        <taxon>Hypocreomycetidae</taxon>
        <taxon>Hypocreales</taxon>
        <taxon>Stachybotryaceae</taxon>
        <taxon>Stachybotrys</taxon>
    </lineage>
</organism>
<reference evidence="19 20" key="1">
    <citation type="journal article" date="2014" name="BMC Genomics">
        <title>Comparative genome sequencing reveals chemotype-specific gene clusters in the toxigenic black mold Stachybotrys.</title>
        <authorList>
            <person name="Semeiks J."/>
            <person name="Borek D."/>
            <person name="Otwinowski Z."/>
            <person name="Grishin N.V."/>
        </authorList>
    </citation>
    <scope>NUCLEOTIDE SEQUENCE [LARGE SCALE GENOMIC DNA]</scope>
    <source>
        <strain evidence="19 20">IBT 40285</strain>
    </source>
</reference>
<dbReference type="GO" id="GO:0003720">
    <property type="term" value="F:telomerase activity"/>
    <property type="evidence" value="ECO:0007669"/>
    <property type="project" value="InterPro"/>
</dbReference>
<evidence type="ECO:0000256" key="3">
    <source>
        <dbReference type="ARBA" id="ARBA00012493"/>
    </source>
</evidence>
<feature type="transmembrane region" description="Helical" evidence="17">
    <location>
        <begin position="1085"/>
        <end position="1107"/>
    </location>
</feature>
<evidence type="ECO:0000313" key="19">
    <source>
        <dbReference type="EMBL" id="KFA66275.1"/>
    </source>
</evidence>
<dbReference type="PANTHER" id="PTHR12066:SF0">
    <property type="entry name" value="TELOMERASE REVERSE TRANSCRIPTASE"/>
    <property type="match status" value="1"/>
</dbReference>
<comment type="function">
    <text evidence="15">Telomerase is a ribonucleoprotein enzyme essential for the replication of chromosome termini in most eukaryotes. It elongates telomeres. It is a reverse transcriptase that adds simple sequence repeats to chromosome ends by copying a template sequence within the RNA component of the enzyme.</text>
</comment>
<evidence type="ECO:0000256" key="17">
    <source>
        <dbReference type="SAM" id="Phobius"/>
    </source>
</evidence>
<feature type="region of interest" description="Disordered" evidence="16">
    <location>
        <begin position="443"/>
        <end position="478"/>
    </location>
</feature>
<keyword evidence="8 15" id="KW-0479">Metal-binding</keyword>
<dbReference type="CDD" id="cd01648">
    <property type="entry name" value="TERT"/>
    <property type="match status" value="1"/>
</dbReference>
<keyword evidence="17" id="KW-1133">Transmembrane helix</keyword>
<feature type="compositionally biased region" description="Polar residues" evidence="16">
    <location>
        <begin position="456"/>
        <end position="478"/>
    </location>
</feature>
<proteinExistence type="inferred from homology"/>
<dbReference type="GO" id="GO:0042162">
    <property type="term" value="F:telomeric DNA binding"/>
    <property type="evidence" value="ECO:0007669"/>
    <property type="project" value="TreeGrafter"/>
</dbReference>
<dbReference type="InterPro" id="IPR003545">
    <property type="entry name" value="Telomerase_RT"/>
</dbReference>
<dbReference type="SMART" id="SM00975">
    <property type="entry name" value="Telomerase_RBD"/>
    <property type="match status" value="1"/>
</dbReference>
<evidence type="ECO:0000256" key="14">
    <source>
        <dbReference type="ARBA" id="ARBA00048173"/>
    </source>
</evidence>
<dbReference type="Gene3D" id="1.10.132.70">
    <property type="match status" value="1"/>
</dbReference>
<evidence type="ECO:0000259" key="18">
    <source>
        <dbReference type="PROSITE" id="PS50878"/>
    </source>
</evidence>
<dbReference type="EMBL" id="KL660462">
    <property type="protein sequence ID" value="KFA66275.1"/>
    <property type="molecule type" value="Genomic_DNA"/>
</dbReference>
<dbReference type="GO" id="GO:0005739">
    <property type="term" value="C:mitochondrion"/>
    <property type="evidence" value="ECO:0007669"/>
    <property type="project" value="UniProtKB-SubCell"/>
</dbReference>
<dbReference type="AlphaFoldDB" id="A0A084QQP0"/>
<feature type="region of interest" description="Disordered" evidence="16">
    <location>
        <begin position="1"/>
        <end position="31"/>
    </location>
</feature>
<dbReference type="Pfam" id="PF12009">
    <property type="entry name" value="Telomerase_RBD"/>
    <property type="match status" value="1"/>
</dbReference>
<keyword evidence="7 15" id="KW-0548">Nucleotidyltransferase</keyword>
<evidence type="ECO:0000256" key="13">
    <source>
        <dbReference type="ARBA" id="ARBA00023242"/>
    </source>
</evidence>
<evidence type="ECO:0000256" key="10">
    <source>
        <dbReference type="ARBA" id="ARBA00022895"/>
    </source>
</evidence>
<evidence type="ECO:0000256" key="11">
    <source>
        <dbReference type="ARBA" id="ARBA00022918"/>
    </source>
</evidence>
<evidence type="ECO:0000256" key="9">
    <source>
        <dbReference type="ARBA" id="ARBA00022842"/>
    </source>
</evidence>
<dbReference type="FunCoup" id="A0A084QQP0">
    <property type="interactions" value="284"/>
</dbReference>
<comment type="similarity">
    <text evidence="2 15">Belongs to the reverse transcriptase family. Telomerase subfamily.</text>
</comment>
<dbReference type="Pfam" id="PF00078">
    <property type="entry name" value="RVT_1"/>
    <property type="match status" value="1"/>
</dbReference>
<feature type="compositionally biased region" description="Basic residues" evidence="16">
    <location>
        <begin position="1"/>
        <end position="10"/>
    </location>
</feature>
<evidence type="ECO:0000256" key="2">
    <source>
        <dbReference type="ARBA" id="ARBA00008001"/>
    </source>
</evidence>
<dbReference type="GO" id="GO:0000781">
    <property type="term" value="C:chromosome, telomeric region"/>
    <property type="evidence" value="ECO:0007669"/>
    <property type="project" value="UniProtKB-SubCell"/>
</dbReference>
<evidence type="ECO:0000256" key="16">
    <source>
        <dbReference type="SAM" id="MobiDB-lite"/>
    </source>
</evidence>
<keyword evidence="12" id="KW-0496">Mitochondrion</keyword>
<dbReference type="STRING" id="1283841.A0A084QQP0"/>